<keyword evidence="10" id="KW-0969">Cilium</keyword>
<keyword evidence="11" id="KW-1185">Reference proteome</keyword>
<organism evidence="10 11">
    <name type="scientific">Lacipirellula limnantheis</name>
    <dbReference type="NCBI Taxonomy" id="2528024"/>
    <lineage>
        <taxon>Bacteria</taxon>
        <taxon>Pseudomonadati</taxon>
        <taxon>Planctomycetota</taxon>
        <taxon>Planctomycetia</taxon>
        <taxon>Pirellulales</taxon>
        <taxon>Lacipirellulaceae</taxon>
        <taxon>Lacipirellula</taxon>
    </lineage>
</organism>
<gene>
    <name evidence="10" type="ORF">I41_14610</name>
</gene>
<sequence length="233" mass="26369" precursor="true">MNRYPTIRRSSLAASLVASATLGVGGASAQDSSLLLEPVQSQKQQALTMENGSFMFRELPADHRPREVQLHDTLTVIVDYRTRMISEGDAEQRKNSFINQALTSWLAFDGKSIRLAPQLAGDPRVSGINNSQYRAESDLELRDAMSFKIAGEVIDIRPNGNLYIEANWNVENNEENWKIFLSGEVSRESIQPDRTVTTDSIVNLNIKKKEVGMVREGYERGWFSEFYARYKPF</sequence>
<evidence type="ECO:0000313" key="11">
    <source>
        <dbReference type="Proteomes" id="UP000317909"/>
    </source>
</evidence>
<dbReference type="Pfam" id="PF02107">
    <property type="entry name" value="FlgH"/>
    <property type="match status" value="1"/>
</dbReference>
<dbReference type="Proteomes" id="UP000317909">
    <property type="component" value="Chromosome"/>
</dbReference>
<keyword evidence="10" id="KW-0282">Flagellum</keyword>
<dbReference type="PANTHER" id="PTHR34933:SF1">
    <property type="entry name" value="FLAGELLAR L-RING PROTEIN"/>
    <property type="match status" value="1"/>
</dbReference>
<evidence type="ECO:0000256" key="2">
    <source>
        <dbReference type="ARBA" id="ARBA00004117"/>
    </source>
</evidence>
<keyword evidence="8" id="KW-0998">Cell outer membrane</keyword>
<dbReference type="InterPro" id="IPR000527">
    <property type="entry name" value="Flag_Lring"/>
</dbReference>
<evidence type="ECO:0000256" key="6">
    <source>
        <dbReference type="ARBA" id="ARBA00023136"/>
    </source>
</evidence>
<evidence type="ECO:0000256" key="5">
    <source>
        <dbReference type="ARBA" id="ARBA00022729"/>
    </source>
</evidence>
<keyword evidence="6" id="KW-0472">Membrane</keyword>
<evidence type="ECO:0000256" key="9">
    <source>
        <dbReference type="SAM" id="SignalP"/>
    </source>
</evidence>
<accession>A0A517TV86</accession>
<dbReference type="RefSeq" id="WP_145431875.1">
    <property type="nucleotide sequence ID" value="NZ_CP036339.1"/>
</dbReference>
<comment type="similarity">
    <text evidence="4">Belongs to the FlgH family.</text>
</comment>
<dbReference type="KEGG" id="llh:I41_14610"/>
<name>A0A517TV86_9BACT</name>
<keyword evidence="10" id="KW-0966">Cell projection</keyword>
<dbReference type="PANTHER" id="PTHR34933">
    <property type="entry name" value="FLAGELLAR L-RING PROTEIN"/>
    <property type="match status" value="1"/>
</dbReference>
<evidence type="ECO:0000256" key="4">
    <source>
        <dbReference type="ARBA" id="ARBA00006929"/>
    </source>
</evidence>
<evidence type="ECO:0000256" key="1">
    <source>
        <dbReference type="ARBA" id="ARBA00002591"/>
    </source>
</evidence>
<dbReference type="EMBL" id="CP036339">
    <property type="protein sequence ID" value="QDT72289.1"/>
    <property type="molecule type" value="Genomic_DNA"/>
</dbReference>
<dbReference type="GO" id="GO:0003774">
    <property type="term" value="F:cytoskeletal motor activity"/>
    <property type="evidence" value="ECO:0007669"/>
    <property type="project" value="InterPro"/>
</dbReference>
<keyword evidence="7" id="KW-0975">Bacterial flagellum</keyword>
<evidence type="ECO:0000256" key="7">
    <source>
        <dbReference type="ARBA" id="ARBA00023143"/>
    </source>
</evidence>
<dbReference type="GO" id="GO:0009279">
    <property type="term" value="C:cell outer membrane"/>
    <property type="evidence" value="ECO:0007669"/>
    <property type="project" value="UniProtKB-SubCell"/>
</dbReference>
<evidence type="ECO:0000256" key="3">
    <source>
        <dbReference type="ARBA" id="ARBA00004442"/>
    </source>
</evidence>
<feature type="chain" id="PRO_5021948474" evidence="9">
    <location>
        <begin position="30"/>
        <end position="233"/>
    </location>
</feature>
<keyword evidence="5 9" id="KW-0732">Signal</keyword>
<comment type="function">
    <text evidence="1">Assembles around the rod to form the L-ring and probably protects the motor/basal body from shearing forces during rotation.</text>
</comment>
<evidence type="ECO:0000313" key="10">
    <source>
        <dbReference type="EMBL" id="QDT72289.1"/>
    </source>
</evidence>
<proteinExistence type="inferred from homology"/>
<evidence type="ECO:0000256" key="8">
    <source>
        <dbReference type="ARBA" id="ARBA00023237"/>
    </source>
</evidence>
<comment type="subcellular location">
    <subcellularLocation>
        <location evidence="2">Bacterial flagellum basal body</location>
    </subcellularLocation>
    <subcellularLocation>
        <location evidence="3">Cell outer membrane</location>
    </subcellularLocation>
</comment>
<dbReference type="GO" id="GO:0009427">
    <property type="term" value="C:bacterial-type flagellum basal body, distal rod, L ring"/>
    <property type="evidence" value="ECO:0007669"/>
    <property type="project" value="InterPro"/>
</dbReference>
<dbReference type="AlphaFoldDB" id="A0A517TV86"/>
<protein>
    <submittedName>
        <fullName evidence="10">Flagellar basal body L-ring protein</fullName>
    </submittedName>
</protein>
<dbReference type="GO" id="GO:0071973">
    <property type="term" value="P:bacterial-type flagellum-dependent cell motility"/>
    <property type="evidence" value="ECO:0007669"/>
    <property type="project" value="InterPro"/>
</dbReference>
<reference evidence="10 11" key="1">
    <citation type="submission" date="2019-02" db="EMBL/GenBank/DDBJ databases">
        <title>Deep-cultivation of Planctomycetes and their phenomic and genomic characterization uncovers novel biology.</title>
        <authorList>
            <person name="Wiegand S."/>
            <person name="Jogler M."/>
            <person name="Boedeker C."/>
            <person name="Pinto D."/>
            <person name="Vollmers J."/>
            <person name="Rivas-Marin E."/>
            <person name="Kohn T."/>
            <person name="Peeters S.H."/>
            <person name="Heuer A."/>
            <person name="Rast P."/>
            <person name="Oberbeckmann S."/>
            <person name="Bunk B."/>
            <person name="Jeske O."/>
            <person name="Meyerdierks A."/>
            <person name="Storesund J.E."/>
            <person name="Kallscheuer N."/>
            <person name="Luecker S."/>
            <person name="Lage O.M."/>
            <person name="Pohl T."/>
            <person name="Merkel B.J."/>
            <person name="Hornburger P."/>
            <person name="Mueller R.-W."/>
            <person name="Bruemmer F."/>
            <person name="Labrenz M."/>
            <person name="Spormann A.M."/>
            <person name="Op den Camp H."/>
            <person name="Overmann J."/>
            <person name="Amann R."/>
            <person name="Jetten M.S.M."/>
            <person name="Mascher T."/>
            <person name="Medema M.H."/>
            <person name="Devos D.P."/>
            <person name="Kaster A.-K."/>
            <person name="Ovreas L."/>
            <person name="Rohde M."/>
            <person name="Galperin M.Y."/>
            <person name="Jogler C."/>
        </authorList>
    </citation>
    <scope>NUCLEOTIDE SEQUENCE [LARGE SCALE GENOMIC DNA]</scope>
    <source>
        <strain evidence="10 11">I41</strain>
    </source>
</reference>
<feature type="signal peptide" evidence="9">
    <location>
        <begin position="1"/>
        <end position="29"/>
    </location>
</feature>
<dbReference type="OrthoDB" id="252240at2"/>